<feature type="compositionally biased region" description="Acidic residues" evidence="1">
    <location>
        <begin position="155"/>
        <end position="165"/>
    </location>
</feature>
<feature type="region of interest" description="Disordered" evidence="1">
    <location>
        <begin position="178"/>
        <end position="210"/>
    </location>
</feature>
<evidence type="ECO:0000313" key="2">
    <source>
        <dbReference type="EMBL" id="KAF2972745.1"/>
    </source>
</evidence>
<feature type="region of interest" description="Disordered" evidence="1">
    <location>
        <begin position="119"/>
        <end position="165"/>
    </location>
</feature>
<dbReference type="Proteomes" id="UP000481858">
    <property type="component" value="Unassembled WGS sequence"/>
</dbReference>
<comment type="caution">
    <text evidence="2">The sequence shown here is derived from an EMBL/GenBank/DDBJ whole genome shotgun (WGS) entry which is preliminary data.</text>
</comment>
<feature type="compositionally biased region" description="Basic and acidic residues" evidence="1">
    <location>
        <begin position="123"/>
        <end position="145"/>
    </location>
</feature>
<feature type="compositionally biased region" description="Basic and acidic residues" evidence="1">
    <location>
        <begin position="178"/>
        <end position="190"/>
    </location>
</feature>
<evidence type="ECO:0000256" key="1">
    <source>
        <dbReference type="SAM" id="MobiDB-lite"/>
    </source>
</evidence>
<gene>
    <name evidence="2" type="ORF">GQX73_g680</name>
</gene>
<dbReference type="OrthoDB" id="4752972at2759"/>
<reference evidence="2 3" key="1">
    <citation type="submission" date="2019-12" db="EMBL/GenBank/DDBJ databases">
        <title>Draft genome sequence of the ascomycete Xylaria multiplex DSM 110363.</title>
        <authorList>
            <person name="Buettner E."/>
            <person name="Kellner H."/>
        </authorList>
    </citation>
    <scope>NUCLEOTIDE SEQUENCE [LARGE SCALE GENOMIC DNA]</scope>
    <source>
        <strain evidence="2 3">DSM 110363</strain>
    </source>
</reference>
<dbReference type="EMBL" id="WUBL01000004">
    <property type="protein sequence ID" value="KAF2972745.1"/>
    <property type="molecule type" value="Genomic_DNA"/>
</dbReference>
<accession>A0A7C8IZ66</accession>
<name>A0A7C8IZ66_9PEZI</name>
<protein>
    <submittedName>
        <fullName evidence="2">Uncharacterized protein</fullName>
    </submittedName>
</protein>
<proteinExistence type="predicted"/>
<evidence type="ECO:0000313" key="3">
    <source>
        <dbReference type="Proteomes" id="UP000481858"/>
    </source>
</evidence>
<organism evidence="2 3">
    <name type="scientific">Xylaria multiplex</name>
    <dbReference type="NCBI Taxonomy" id="323545"/>
    <lineage>
        <taxon>Eukaryota</taxon>
        <taxon>Fungi</taxon>
        <taxon>Dikarya</taxon>
        <taxon>Ascomycota</taxon>
        <taxon>Pezizomycotina</taxon>
        <taxon>Sordariomycetes</taxon>
        <taxon>Xylariomycetidae</taxon>
        <taxon>Xylariales</taxon>
        <taxon>Xylariaceae</taxon>
        <taxon>Xylaria</taxon>
    </lineage>
</organism>
<dbReference type="InParanoid" id="A0A7C8IZ66"/>
<dbReference type="AlphaFoldDB" id="A0A7C8IZ66"/>
<feature type="compositionally biased region" description="Polar residues" evidence="1">
    <location>
        <begin position="200"/>
        <end position="210"/>
    </location>
</feature>
<keyword evidence="3" id="KW-1185">Reference proteome</keyword>
<sequence>MPRTKKGHANTSGISRQTADGVFYVDGRYMCQRLENGTPCNREMAGTSHSITSHNSDFHAEGSYRRQMARGEFNCIEDGCSHQSPTFAAILGHIRRRHAFKGSSDQLKIHYGIPICRKRKADKPKEDSRKKTRTEGKEEEREETRVGVNNVVDGESTEDDRDEYEGLEFIDPRLLQWHKDNGGSGHDRFGDGGSGLGGQILSSNVIDASS</sequence>